<dbReference type="Gene3D" id="3.90.850.10">
    <property type="entry name" value="Fumarylacetoacetase-like, C-terminal domain"/>
    <property type="match status" value="1"/>
</dbReference>
<dbReference type="SUPFAM" id="SSF56529">
    <property type="entry name" value="FAH"/>
    <property type="match status" value="1"/>
</dbReference>
<dbReference type="Proteomes" id="UP000243515">
    <property type="component" value="Unassembled WGS sequence"/>
</dbReference>
<dbReference type="GO" id="GO:0006107">
    <property type="term" value="P:oxaloacetate metabolic process"/>
    <property type="evidence" value="ECO:0007669"/>
    <property type="project" value="EnsemblFungi"/>
</dbReference>
<evidence type="ECO:0000256" key="1">
    <source>
        <dbReference type="ARBA" id="ARBA00010211"/>
    </source>
</evidence>
<dbReference type="OrthoDB" id="74910at2759"/>
<dbReference type="EMBL" id="NPHW01004214">
    <property type="protein sequence ID" value="OXV08288.1"/>
    <property type="molecule type" value="Genomic_DNA"/>
</dbReference>
<dbReference type="GO" id="GO:0018773">
    <property type="term" value="F:acetylpyruvate hydrolase activity"/>
    <property type="evidence" value="ECO:0007669"/>
    <property type="project" value="TreeGrafter"/>
</dbReference>
<protein>
    <recommendedName>
        <fullName evidence="3">Fumarylacetoacetase-like C-terminal domain-containing protein</fullName>
    </recommendedName>
</protein>
<dbReference type="GO" id="GO:0005739">
    <property type="term" value="C:mitochondrion"/>
    <property type="evidence" value="ECO:0007669"/>
    <property type="project" value="TreeGrafter"/>
</dbReference>
<dbReference type="PANTHER" id="PTHR11820">
    <property type="entry name" value="ACYLPYRUVASE"/>
    <property type="match status" value="1"/>
</dbReference>
<accession>A0A232LW80</accession>
<dbReference type="GO" id="GO:0046872">
    <property type="term" value="F:metal ion binding"/>
    <property type="evidence" value="ECO:0007669"/>
    <property type="project" value="UniProtKB-KW"/>
</dbReference>
<dbReference type="GO" id="GO:0050163">
    <property type="term" value="F:oxaloacetate tautomerase activity"/>
    <property type="evidence" value="ECO:0007669"/>
    <property type="project" value="EnsemblFungi"/>
</dbReference>
<keyword evidence="2" id="KW-0479">Metal-binding</keyword>
<dbReference type="Pfam" id="PF01557">
    <property type="entry name" value="FAA_hydrolase"/>
    <property type="match status" value="1"/>
</dbReference>
<name>A0A232LW80_9EURO</name>
<organism evidence="4 5">
    <name type="scientific">Elaphomyces granulatus</name>
    <dbReference type="NCBI Taxonomy" id="519963"/>
    <lineage>
        <taxon>Eukaryota</taxon>
        <taxon>Fungi</taxon>
        <taxon>Dikarya</taxon>
        <taxon>Ascomycota</taxon>
        <taxon>Pezizomycotina</taxon>
        <taxon>Eurotiomycetes</taxon>
        <taxon>Eurotiomycetidae</taxon>
        <taxon>Eurotiales</taxon>
        <taxon>Elaphomycetaceae</taxon>
        <taxon>Elaphomyces</taxon>
    </lineage>
</organism>
<dbReference type="PANTHER" id="PTHR11820:SF7">
    <property type="entry name" value="ACYLPYRUVASE FAHD1, MITOCHONDRIAL"/>
    <property type="match status" value="1"/>
</dbReference>
<comment type="similarity">
    <text evidence="1">Belongs to the FAH family.</text>
</comment>
<evidence type="ECO:0000259" key="3">
    <source>
        <dbReference type="Pfam" id="PF01557"/>
    </source>
</evidence>
<evidence type="ECO:0000313" key="4">
    <source>
        <dbReference type="EMBL" id="OXV08288.1"/>
    </source>
</evidence>
<gene>
    <name evidence="4" type="ORF">Egran_03948</name>
</gene>
<dbReference type="AlphaFoldDB" id="A0A232LW80"/>
<evidence type="ECO:0000313" key="5">
    <source>
        <dbReference type="Proteomes" id="UP000243515"/>
    </source>
</evidence>
<sequence length="249" mass="27801">MASIRANCRKIVCIGRNYAYVRPNPEYIGNLAEKASRDHITELNNARPKQPFFFLKPPSSILPPGQGPILRPRGTRLHYEVELGLVIGKIVRDLDPEDHEGALNVIHSYILAIDMTARNVQDEAKRKGLPWSIAKGFDTFLPISLPISKSRIPDPHDVDLSLSVGGELRQADSTGLMLFRIPRQLADISRVMTLEPGDIVLTGTPKGVGEVKERDIMKATIAVRGEELEEGTIQIEVKDREGRYEFNET</sequence>
<dbReference type="InterPro" id="IPR036663">
    <property type="entry name" value="Fumarylacetoacetase_C_sf"/>
</dbReference>
<keyword evidence="5" id="KW-1185">Reference proteome</keyword>
<feature type="domain" description="Fumarylacetoacetase-like C-terminal" evidence="3">
    <location>
        <begin position="10"/>
        <end position="222"/>
    </location>
</feature>
<comment type="caution">
    <text evidence="4">The sequence shown here is derived from an EMBL/GenBank/DDBJ whole genome shotgun (WGS) entry which is preliminary data.</text>
</comment>
<proteinExistence type="inferred from homology"/>
<reference evidence="4 5" key="1">
    <citation type="journal article" date="2015" name="Environ. Microbiol.">
        <title>Metagenome sequence of Elaphomyces granulatus from sporocarp tissue reveals Ascomycota ectomycorrhizal fingerprints of genome expansion and a Proteobacteria-rich microbiome.</title>
        <authorList>
            <person name="Quandt C.A."/>
            <person name="Kohler A."/>
            <person name="Hesse C.N."/>
            <person name="Sharpton T.J."/>
            <person name="Martin F."/>
            <person name="Spatafora J.W."/>
        </authorList>
    </citation>
    <scope>NUCLEOTIDE SEQUENCE [LARGE SCALE GENOMIC DNA]</scope>
    <source>
        <strain evidence="4 5">OSC145934</strain>
    </source>
</reference>
<evidence type="ECO:0000256" key="2">
    <source>
        <dbReference type="ARBA" id="ARBA00022723"/>
    </source>
</evidence>
<dbReference type="InterPro" id="IPR011234">
    <property type="entry name" value="Fumarylacetoacetase-like_C"/>
</dbReference>